<name>A0A1F5SG20_9BACT</name>
<evidence type="ECO:0000256" key="7">
    <source>
        <dbReference type="HAMAP-Rule" id="MF_00945"/>
    </source>
</evidence>
<dbReference type="Pfam" id="PF00575">
    <property type="entry name" value="S1"/>
    <property type="match status" value="1"/>
</dbReference>
<dbReference type="Proteomes" id="UP000178367">
    <property type="component" value="Unassembled WGS sequence"/>
</dbReference>
<feature type="compositionally biased region" description="Acidic residues" evidence="8">
    <location>
        <begin position="67"/>
        <end position="82"/>
    </location>
</feature>
<dbReference type="NCBIfam" id="TIGR01953">
    <property type="entry name" value="NusA"/>
    <property type="match status" value="1"/>
</dbReference>
<accession>A0A1F5SG20</accession>
<dbReference type="InterPro" id="IPR010213">
    <property type="entry name" value="TF_NusA"/>
</dbReference>
<dbReference type="Gene3D" id="3.30.1480.10">
    <property type="entry name" value="NusA, N-terminal domain"/>
    <property type="match status" value="1"/>
</dbReference>
<dbReference type="InterPro" id="IPR036555">
    <property type="entry name" value="NusA_N_sf"/>
</dbReference>
<keyword evidence="4 7" id="KW-0694">RNA-binding</keyword>
<dbReference type="SMART" id="SM00316">
    <property type="entry name" value="S1"/>
    <property type="match status" value="1"/>
</dbReference>
<dbReference type="InterPro" id="IPR015946">
    <property type="entry name" value="KH_dom-like_a/b"/>
</dbReference>
<comment type="subunit">
    <text evidence="7">Monomer. Binds directly to the core enzyme of the DNA-dependent RNA polymerase and to nascent RNA.</text>
</comment>
<dbReference type="Pfam" id="PF08529">
    <property type="entry name" value="NusA_N"/>
    <property type="match status" value="2"/>
</dbReference>
<feature type="domain" description="S1 motif" evidence="9">
    <location>
        <begin position="178"/>
        <end position="244"/>
    </location>
</feature>
<dbReference type="HAMAP" id="MF_00945_B">
    <property type="entry name" value="NusA_B"/>
    <property type="match status" value="1"/>
</dbReference>
<dbReference type="PROSITE" id="PS50084">
    <property type="entry name" value="KH_TYPE_1"/>
    <property type="match status" value="1"/>
</dbReference>
<keyword evidence="3 7" id="KW-0889">Transcription antitermination</keyword>
<sequence length="461" mass="51218">MSDLTNAIKQVCEEKGLSYDAVIVTIESALAAAYRKDFGQKNQNIKVEFNEDIAKSKVYDVKTVVEDMPEEPEPSAEEAEGEVEPKNEAAEEIKEDPGIGNGEAVPEEEIRKFNPKTEIQLSDAKLLKKTAKVGDEIKTRLEVPDSYGRMAAQTAKQVIIQRLREAEREMVFNDFKEKEHEVVSGVVQRREGKIVLVDLGKSVGIIPPEEQIPGEIYRPGERVKVYVKEVGLRPKGPEIILSRTSEEILRKVFYLEIPEISNSLIELKGVAREAGFRSKVAVWTDSDNVDPIGSCVGQRGARIQTIISELGGEKVDIIEYDDDPIKYIANALSPAKIVSIDLNEKERKATVSVAADQLSLAIGKGGQNARLAAKLTGWKIDITESKTKKKEAAPEAGEETKAEEKAEKDSAEEGETAGKEEGKKEKKVKREKTKKEKKEKTEKKREDSSENPEQAEDKTEK</sequence>
<keyword evidence="2 7" id="KW-0963">Cytoplasm</keyword>
<dbReference type="PANTHER" id="PTHR22648">
    <property type="entry name" value="TRANSCRIPTION TERMINATION FACTOR NUSA"/>
    <property type="match status" value="1"/>
</dbReference>
<dbReference type="InterPro" id="IPR030842">
    <property type="entry name" value="TF_NusA_bacterial"/>
</dbReference>
<feature type="domain" description="K Homology" evidence="10">
    <location>
        <begin position="348"/>
        <end position="450"/>
    </location>
</feature>
<dbReference type="SUPFAM" id="SSF69705">
    <property type="entry name" value="Transcription factor NusA, N-terminal domain"/>
    <property type="match status" value="1"/>
</dbReference>
<dbReference type="FunFam" id="3.30.300.20:FF:000002">
    <property type="entry name" value="Transcription termination/antitermination protein NusA"/>
    <property type="match status" value="1"/>
</dbReference>
<dbReference type="FunFam" id="3.30.300.20:FF:000005">
    <property type="entry name" value="Transcription termination/antitermination protein NusA"/>
    <property type="match status" value="1"/>
</dbReference>
<comment type="subcellular location">
    <subcellularLocation>
        <location evidence="7">Cytoplasm</location>
    </subcellularLocation>
</comment>
<gene>
    <name evidence="7" type="primary">nusA</name>
    <name evidence="11" type="ORF">A2227_00285</name>
</gene>
<evidence type="ECO:0000256" key="5">
    <source>
        <dbReference type="ARBA" id="ARBA00023015"/>
    </source>
</evidence>
<evidence type="ECO:0000256" key="4">
    <source>
        <dbReference type="ARBA" id="ARBA00022884"/>
    </source>
</evidence>
<dbReference type="CDD" id="cd02134">
    <property type="entry name" value="KH-II_NusA_rpt1"/>
    <property type="match status" value="1"/>
</dbReference>
<dbReference type="InterPro" id="IPR025249">
    <property type="entry name" value="TF_NusA_KH_1st"/>
</dbReference>
<dbReference type="InterPro" id="IPR058582">
    <property type="entry name" value="KH_NusA_2nd"/>
</dbReference>
<evidence type="ECO:0000256" key="3">
    <source>
        <dbReference type="ARBA" id="ARBA00022814"/>
    </source>
</evidence>
<dbReference type="EMBL" id="MFGB01000020">
    <property type="protein sequence ID" value="OGF25635.1"/>
    <property type="molecule type" value="Genomic_DNA"/>
</dbReference>
<dbReference type="InterPro" id="IPR012340">
    <property type="entry name" value="NA-bd_OB-fold"/>
</dbReference>
<feature type="compositionally biased region" description="Basic and acidic residues" evidence="8">
    <location>
        <begin position="83"/>
        <end position="97"/>
    </location>
</feature>
<dbReference type="GO" id="GO:0006353">
    <property type="term" value="P:DNA-templated transcription termination"/>
    <property type="evidence" value="ECO:0007669"/>
    <property type="project" value="UniProtKB-UniRule"/>
</dbReference>
<reference evidence="11 12" key="1">
    <citation type="journal article" date="2016" name="Nat. Commun.">
        <title>Thousands of microbial genomes shed light on interconnected biogeochemical processes in an aquifer system.</title>
        <authorList>
            <person name="Anantharaman K."/>
            <person name="Brown C.T."/>
            <person name="Hug L.A."/>
            <person name="Sharon I."/>
            <person name="Castelle C.J."/>
            <person name="Probst A.J."/>
            <person name="Thomas B.C."/>
            <person name="Singh A."/>
            <person name="Wilkins M.J."/>
            <person name="Karaoz U."/>
            <person name="Brodie E.L."/>
            <person name="Williams K.H."/>
            <person name="Hubbard S.S."/>
            <person name="Banfield J.F."/>
        </authorList>
    </citation>
    <scope>NUCLEOTIDE SEQUENCE [LARGE SCALE GENOMIC DNA]</scope>
</reference>
<keyword evidence="5 7" id="KW-0805">Transcription regulation</keyword>
<dbReference type="InterPro" id="IPR004087">
    <property type="entry name" value="KH_dom"/>
</dbReference>
<dbReference type="SMART" id="SM00322">
    <property type="entry name" value="KH"/>
    <property type="match status" value="2"/>
</dbReference>
<dbReference type="STRING" id="1797994.A2227_00285"/>
<evidence type="ECO:0000256" key="1">
    <source>
        <dbReference type="ARBA" id="ARBA00022472"/>
    </source>
</evidence>
<dbReference type="SUPFAM" id="SSF50249">
    <property type="entry name" value="Nucleic acid-binding proteins"/>
    <property type="match status" value="1"/>
</dbReference>
<keyword evidence="1 7" id="KW-0806">Transcription termination</keyword>
<dbReference type="GO" id="GO:0003700">
    <property type="term" value="F:DNA-binding transcription factor activity"/>
    <property type="evidence" value="ECO:0007669"/>
    <property type="project" value="InterPro"/>
</dbReference>
<evidence type="ECO:0000259" key="9">
    <source>
        <dbReference type="SMART" id="SM00316"/>
    </source>
</evidence>
<feature type="compositionally biased region" description="Basic and acidic residues" evidence="8">
    <location>
        <begin position="385"/>
        <end position="424"/>
    </location>
</feature>
<dbReference type="AlphaFoldDB" id="A0A1F5SG20"/>
<feature type="domain" description="K Homology" evidence="10">
    <location>
        <begin position="274"/>
        <end position="347"/>
    </location>
</feature>
<dbReference type="CDD" id="cd04455">
    <property type="entry name" value="S1_NusA"/>
    <property type="match status" value="1"/>
</dbReference>
<protein>
    <recommendedName>
        <fullName evidence="7">Transcription termination/antitermination protein NusA</fullName>
    </recommendedName>
</protein>
<evidence type="ECO:0000256" key="8">
    <source>
        <dbReference type="SAM" id="MobiDB-lite"/>
    </source>
</evidence>
<feature type="compositionally biased region" description="Basic and acidic residues" evidence="8">
    <location>
        <begin position="433"/>
        <end position="448"/>
    </location>
</feature>
<organism evidence="11 12">
    <name type="scientific">Candidatus Falkowbacteria bacterium RIFOXYA2_FULL_47_19</name>
    <dbReference type="NCBI Taxonomy" id="1797994"/>
    <lineage>
        <taxon>Bacteria</taxon>
        <taxon>Candidatus Falkowiibacteriota</taxon>
    </lineage>
</organism>
<dbReference type="Pfam" id="PF26594">
    <property type="entry name" value="KH_NusA_2nd"/>
    <property type="match status" value="1"/>
</dbReference>
<evidence type="ECO:0000313" key="11">
    <source>
        <dbReference type="EMBL" id="OGF25635.1"/>
    </source>
</evidence>
<comment type="similarity">
    <text evidence="7">Belongs to the NusA family.</text>
</comment>
<comment type="caution">
    <text evidence="11">The sequence shown here is derived from an EMBL/GenBank/DDBJ whole genome shotgun (WGS) entry which is preliminary data.</text>
</comment>
<dbReference type="InterPro" id="IPR003029">
    <property type="entry name" value="S1_domain"/>
</dbReference>
<dbReference type="GO" id="GO:0005829">
    <property type="term" value="C:cytosol"/>
    <property type="evidence" value="ECO:0007669"/>
    <property type="project" value="TreeGrafter"/>
</dbReference>
<dbReference type="Pfam" id="PF13184">
    <property type="entry name" value="KH_NusA_1st"/>
    <property type="match status" value="1"/>
</dbReference>
<evidence type="ECO:0000313" key="12">
    <source>
        <dbReference type="Proteomes" id="UP000178367"/>
    </source>
</evidence>
<evidence type="ECO:0000259" key="10">
    <source>
        <dbReference type="SMART" id="SM00322"/>
    </source>
</evidence>
<dbReference type="InterPro" id="IPR009019">
    <property type="entry name" value="KH_sf_prok-type"/>
</dbReference>
<dbReference type="Gene3D" id="3.30.300.20">
    <property type="match status" value="2"/>
</dbReference>
<dbReference type="CDD" id="cd22529">
    <property type="entry name" value="KH-II_NusA_rpt2"/>
    <property type="match status" value="1"/>
</dbReference>
<evidence type="ECO:0000256" key="2">
    <source>
        <dbReference type="ARBA" id="ARBA00022490"/>
    </source>
</evidence>
<dbReference type="GO" id="GO:0031564">
    <property type="term" value="P:transcription antitermination"/>
    <property type="evidence" value="ECO:0007669"/>
    <property type="project" value="UniProtKB-UniRule"/>
</dbReference>
<dbReference type="Gene3D" id="2.40.50.140">
    <property type="entry name" value="Nucleic acid-binding proteins"/>
    <property type="match status" value="1"/>
</dbReference>
<comment type="function">
    <text evidence="7">Participates in both transcription termination and antitermination.</text>
</comment>
<dbReference type="InterPro" id="IPR013735">
    <property type="entry name" value="TF_NusA_N"/>
</dbReference>
<feature type="region of interest" description="Disordered" evidence="8">
    <location>
        <begin position="385"/>
        <end position="461"/>
    </location>
</feature>
<dbReference type="PANTHER" id="PTHR22648:SF0">
    <property type="entry name" value="TRANSCRIPTION TERMINATION_ANTITERMINATION PROTEIN NUSA"/>
    <property type="match status" value="1"/>
</dbReference>
<dbReference type="SUPFAM" id="SSF54814">
    <property type="entry name" value="Prokaryotic type KH domain (KH-domain type II)"/>
    <property type="match status" value="2"/>
</dbReference>
<feature type="region of interest" description="Disordered" evidence="8">
    <location>
        <begin position="67"/>
        <end position="103"/>
    </location>
</feature>
<keyword evidence="6 7" id="KW-0804">Transcription</keyword>
<proteinExistence type="inferred from homology"/>
<evidence type="ECO:0000256" key="6">
    <source>
        <dbReference type="ARBA" id="ARBA00023163"/>
    </source>
</evidence>
<dbReference type="GO" id="GO:0003723">
    <property type="term" value="F:RNA binding"/>
    <property type="evidence" value="ECO:0007669"/>
    <property type="project" value="UniProtKB-UniRule"/>
</dbReference>